<sequence length="202" mass="21921">MVWKEEQWHSCALSSRWLWKPNPKPSLAGTLSAGNAERCCLSPETGARIELLFQTSSESTVSRITSRLLGCFCQQEPLRCSGASPLPLDNLTAPPARNKPAAGGEKEHTRQHNGSRTLCSLTRVDGAPRVRLRREETTGRKQPRLQSERDHRVKKSAAEETSIGRGTETGSAGSDGGSGAMRCELPLSTDGRAASAWVCLTH</sequence>
<dbReference type="AlphaFoldDB" id="A0A9N7TZV3"/>
<gene>
    <name evidence="2" type="ORF">PLEPLA_LOCUS9771</name>
</gene>
<accession>A0A9N7TZV3</accession>
<keyword evidence="3" id="KW-1185">Reference proteome</keyword>
<protein>
    <submittedName>
        <fullName evidence="2">Uncharacterized protein</fullName>
    </submittedName>
</protein>
<organism evidence="2 3">
    <name type="scientific">Pleuronectes platessa</name>
    <name type="common">European plaice</name>
    <dbReference type="NCBI Taxonomy" id="8262"/>
    <lineage>
        <taxon>Eukaryota</taxon>
        <taxon>Metazoa</taxon>
        <taxon>Chordata</taxon>
        <taxon>Craniata</taxon>
        <taxon>Vertebrata</taxon>
        <taxon>Euteleostomi</taxon>
        <taxon>Actinopterygii</taxon>
        <taxon>Neopterygii</taxon>
        <taxon>Teleostei</taxon>
        <taxon>Neoteleostei</taxon>
        <taxon>Acanthomorphata</taxon>
        <taxon>Carangaria</taxon>
        <taxon>Pleuronectiformes</taxon>
        <taxon>Pleuronectoidei</taxon>
        <taxon>Pleuronectidae</taxon>
        <taxon>Pleuronectes</taxon>
    </lineage>
</organism>
<name>A0A9N7TZV3_PLEPL</name>
<reference evidence="2" key="1">
    <citation type="submission" date="2020-03" db="EMBL/GenBank/DDBJ databases">
        <authorList>
            <person name="Weist P."/>
        </authorList>
    </citation>
    <scope>NUCLEOTIDE SEQUENCE</scope>
</reference>
<evidence type="ECO:0000313" key="3">
    <source>
        <dbReference type="Proteomes" id="UP001153269"/>
    </source>
</evidence>
<proteinExistence type="predicted"/>
<evidence type="ECO:0000256" key="1">
    <source>
        <dbReference type="SAM" id="MobiDB-lite"/>
    </source>
</evidence>
<dbReference type="Proteomes" id="UP001153269">
    <property type="component" value="Unassembled WGS sequence"/>
</dbReference>
<feature type="region of interest" description="Disordered" evidence="1">
    <location>
        <begin position="84"/>
        <end position="179"/>
    </location>
</feature>
<dbReference type="EMBL" id="CADEAL010000551">
    <property type="protein sequence ID" value="CAB1421883.1"/>
    <property type="molecule type" value="Genomic_DNA"/>
</dbReference>
<evidence type="ECO:0000313" key="2">
    <source>
        <dbReference type="EMBL" id="CAB1421883.1"/>
    </source>
</evidence>
<comment type="caution">
    <text evidence="2">The sequence shown here is derived from an EMBL/GenBank/DDBJ whole genome shotgun (WGS) entry which is preliminary data.</text>
</comment>